<dbReference type="Proteomes" id="UP001234297">
    <property type="component" value="Chromosome 12"/>
</dbReference>
<accession>A0ACC2K4D7</accession>
<evidence type="ECO:0000313" key="2">
    <source>
        <dbReference type="Proteomes" id="UP001234297"/>
    </source>
</evidence>
<organism evidence="1 2">
    <name type="scientific">Persea americana</name>
    <name type="common">Avocado</name>
    <dbReference type="NCBI Taxonomy" id="3435"/>
    <lineage>
        <taxon>Eukaryota</taxon>
        <taxon>Viridiplantae</taxon>
        <taxon>Streptophyta</taxon>
        <taxon>Embryophyta</taxon>
        <taxon>Tracheophyta</taxon>
        <taxon>Spermatophyta</taxon>
        <taxon>Magnoliopsida</taxon>
        <taxon>Magnoliidae</taxon>
        <taxon>Laurales</taxon>
        <taxon>Lauraceae</taxon>
        <taxon>Persea</taxon>
    </lineage>
</organism>
<sequence>MLQKPLCVSLSLYVAIGLVAAFASPSPTFIGSSHCRFCNMEGFCCSLSPGIGTGWISPVFENRRVFDVFSMRCKNPLFGGVPSHLWTTGPESSLPKVRVASDYSDSVPNSSNYMGNRGYHPLEEVKDSDRNKEKMLTDAEIARTTVEANNSALLVFPGMVHCEPHGHISWAEFQYVLDDFGDIFIEIFDDENILQDRGASNPVNVFIGMDHPIHGKNRRVIGNHIDNLASGVSDNFSFDEDEEEIGDTEVSGTLIDWGMPDTMRRIHPMYFAKCLTKVVHTKYGKKMDHPSNGISIMGCLRPAFIDEESYLRRLFHGEDGDGYISDWSEESEKEEEQVAAAFNLIDGEILKFNSKDYGASISSTLYKLEIMRIELFSVYGDQSMVSLQDFQEAEPDVLVHSASTILERFTEYGMKCDNALKALCRKKKGLHVEGANLIGVDSLGMDVRTFSGVEAQTLRFSFNARATSESAAEKKIRRMLFPRLDIFLYEFVLDVFRSTITIGCGSTVAVVFMLVAFSLGFWGSMAALGGIRATAFTSC</sequence>
<keyword evidence="2" id="KW-1185">Reference proteome</keyword>
<gene>
    <name evidence="1" type="ORF">MRB53_035169</name>
</gene>
<reference evidence="1 2" key="1">
    <citation type="journal article" date="2022" name="Hortic Res">
        <title>A haplotype resolved chromosomal level avocado genome allows analysis of novel avocado genes.</title>
        <authorList>
            <person name="Nath O."/>
            <person name="Fletcher S.J."/>
            <person name="Hayward A."/>
            <person name="Shaw L.M."/>
            <person name="Masouleh A.K."/>
            <person name="Furtado A."/>
            <person name="Henry R.J."/>
            <person name="Mitter N."/>
        </authorList>
    </citation>
    <scope>NUCLEOTIDE SEQUENCE [LARGE SCALE GENOMIC DNA]</scope>
    <source>
        <strain evidence="2">cv. Hass</strain>
    </source>
</reference>
<name>A0ACC2K4D7_PERAE</name>
<evidence type="ECO:0000313" key="1">
    <source>
        <dbReference type="EMBL" id="KAJ8615797.1"/>
    </source>
</evidence>
<dbReference type="EMBL" id="CM056820">
    <property type="protein sequence ID" value="KAJ8615797.1"/>
    <property type="molecule type" value="Genomic_DNA"/>
</dbReference>
<comment type="caution">
    <text evidence="1">The sequence shown here is derived from an EMBL/GenBank/DDBJ whole genome shotgun (WGS) entry which is preliminary data.</text>
</comment>
<proteinExistence type="predicted"/>
<protein>
    <submittedName>
        <fullName evidence="1">Uncharacterized protein</fullName>
    </submittedName>
</protein>